<dbReference type="Gene3D" id="3.40.30.10">
    <property type="entry name" value="Glutaredoxin"/>
    <property type="match status" value="1"/>
</dbReference>
<dbReference type="RefSeq" id="WP_090873590.1">
    <property type="nucleotide sequence ID" value="NZ_FNYE01000052.1"/>
</dbReference>
<comment type="similarity">
    <text evidence="1">Belongs to the HupG/HyaE family.</text>
</comment>
<dbReference type="Proteomes" id="UP000198866">
    <property type="component" value="Unassembled WGS sequence"/>
</dbReference>
<gene>
    <name evidence="2" type="ORF">SAMN05192539_105223</name>
</gene>
<dbReference type="OrthoDB" id="6560050at2"/>
<evidence type="ECO:0000313" key="2">
    <source>
        <dbReference type="EMBL" id="SEK11486.1"/>
    </source>
</evidence>
<dbReference type="SUPFAM" id="SSF52833">
    <property type="entry name" value="Thioredoxin-like"/>
    <property type="match status" value="1"/>
</dbReference>
<accession>A0A1H7EC23</accession>
<organism evidence="2 3">
    <name type="scientific">Paraburkholderia diazotrophica</name>
    <dbReference type="NCBI Taxonomy" id="667676"/>
    <lineage>
        <taxon>Bacteria</taxon>
        <taxon>Pseudomonadati</taxon>
        <taxon>Pseudomonadota</taxon>
        <taxon>Betaproteobacteria</taxon>
        <taxon>Burkholderiales</taxon>
        <taxon>Burkholderiaceae</taxon>
        <taxon>Paraburkholderia</taxon>
    </lineage>
</organism>
<sequence>MTTLRTSAAPMLECLRELPLKQGFLEQQNNTFDRIAVGARTPLVTLPLGNPARHSEFLDLTVVLPEIVRQFGPDSFRAAFATPPASAAIANRFGVLRRPALIFLREGCYLGAIEGLRDREDYLQCFTRMRTELPQPVPIELSVYGARS</sequence>
<dbReference type="InterPro" id="IPR036249">
    <property type="entry name" value="Thioredoxin-like_sf"/>
</dbReference>
<evidence type="ECO:0000256" key="1">
    <source>
        <dbReference type="ARBA" id="ARBA00009004"/>
    </source>
</evidence>
<reference evidence="3" key="1">
    <citation type="submission" date="2016-10" db="EMBL/GenBank/DDBJ databases">
        <authorList>
            <person name="Varghese N."/>
            <person name="Submissions S."/>
        </authorList>
    </citation>
    <scope>NUCLEOTIDE SEQUENCE [LARGE SCALE GENOMIC DNA]</scope>
    <source>
        <strain evidence="3">LMG 26031</strain>
    </source>
</reference>
<name>A0A1H7EC23_9BURK</name>
<dbReference type="Pfam" id="PF07449">
    <property type="entry name" value="HyaE"/>
    <property type="match status" value="1"/>
</dbReference>
<dbReference type="InterPro" id="IPR010893">
    <property type="entry name" value="NiFe-hyd_mat_HyaE"/>
</dbReference>
<keyword evidence="3" id="KW-1185">Reference proteome</keyword>
<dbReference type="STRING" id="667676.SAMN05192539_105223"/>
<protein>
    <submittedName>
        <fullName evidence="2">Hydrogenase-1 operon protein HyaE</fullName>
    </submittedName>
</protein>
<dbReference type="AlphaFoldDB" id="A0A1H7EC23"/>
<dbReference type="EMBL" id="FNYE01000052">
    <property type="protein sequence ID" value="SEK11486.1"/>
    <property type="molecule type" value="Genomic_DNA"/>
</dbReference>
<evidence type="ECO:0000313" key="3">
    <source>
        <dbReference type="Proteomes" id="UP000198866"/>
    </source>
</evidence>
<proteinExistence type="inferred from homology"/>